<feature type="domain" description="NodB homology" evidence="3">
    <location>
        <begin position="58"/>
        <end position="282"/>
    </location>
</feature>
<dbReference type="InterPro" id="IPR002509">
    <property type="entry name" value="NODB_dom"/>
</dbReference>
<sequence>MRTAYAATSSKLRILGFHGVEDLERFGVLIDAICDRYQPVGESEVAAALIDGVPLPAHAVWITFDDGLASTFEAGPLLAARHVSATAFVCPRVLDDGGWLWFQAAQAALDRDELIDVDGTPLTLQQLKGMDDVSRRRVHDRIAESLEAQGVESPTPVTTVTLGEWLDMGHTIGNHTWDHPCLDKCSPSSQVDQMRRAHRALAERGFRPRFFAYPNGNWTPEAAAEAEALGYVGSLLFDHRLSSVSGDPHRISRLRIDSDATLDRTLSILSGAHSAAFQVVAR</sequence>
<dbReference type="PANTHER" id="PTHR34216:SF3">
    <property type="entry name" value="POLY-BETA-1,6-N-ACETYL-D-GLUCOSAMINE N-DEACETYLASE"/>
    <property type="match status" value="1"/>
</dbReference>
<evidence type="ECO:0000313" key="5">
    <source>
        <dbReference type="Proteomes" id="UP000030002"/>
    </source>
</evidence>
<gene>
    <name evidence="4" type="ORF">N802_01130</name>
</gene>
<reference evidence="4 5" key="1">
    <citation type="submission" date="2013-08" db="EMBL/GenBank/DDBJ databases">
        <title>The genome sequence of Knoellia sinensis.</title>
        <authorList>
            <person name="Zhu W."/>
            <person name="Wang G."/>
        </authorList>
    </citation>
    <scope>NUCLEOTIDE SEQUENCE [LARGE SCALE GENOMIC DNA]</scope>
    <source>
        <strain evidence="4 5">KCTC 19936</strain>
    </source>
</reference>
<dbReference type="CDD" id="cd10918">
    <property type="entry name" value="CE4_NodB_like_5s_6s"/>
    <property type="match status" value="1"/>
</dbReference>
<dbReference type="Pfam" id="PF01522">
    <property type="entry name" value="Polysacc_deac_1"/>
    <property type="match status" value="1"/>
</dbReference>
<protein>
    <recommendedName>
        <fullName evidence="3">NodB homology domain-containing protein</fullName>
    </recommendedName>
</protein>
<keyword evidence="5" id="KW-1185">Reference proteome</keyword>
<evidence type="ECO:0000256" key="1">
    <source>
        <dbReference type="ARBA" id="ARBA00004613"/>
    </source>
</evidence>
<organism evidence="4 5">
    <name type="scientific">Knoellia sinensis KCTC 19936</name>
    <dbReference type="NCBI Taxonomy" id="1385520"/>
    <lineage>
        <taxon>Bacteria</taxon>
        <taxon>Bacillati</taxon>
        <taxon>Actinomycetota</taxon>
        <taxon>Actinomycetes</taxon>
        <taxon>Micrococcales</taxon>
        <taxon>Intrasporangiaceae</taxon>
        <taxon>Knoellia</taxon>
    </lineage>
</organism>
<evidence type="ECO:0000256" key="2">
    <source>
        <dbReference type="ARBA" id="ARBA00022729"/>
    </source>
</evidence>
<name>A0A0A0JG33_9MICO</name>
<comment type="caution">
    <text evidence="4">The sequence shown here is derived from an EMBL/GenBank/DDBJ whole genome shotgun (WGS) entry which is preliminary data.</text>
</comment>
<evidence type="ECO:0000313" key="4">
    <source>
        <dbReference type="EMBL" id="KGN35007.1"/>
    </source>
</evidence>
<accession>A0A0A0JG33</accession>
<dbReference type="GO" id="GO:0016810">
    <property type="term" value="F:hydrolase activity, acting on carbon-nitrogen (but not peptide) bonds"/>
    <property type="evidence" value="ECO:0007669"/>
    <property type="project" value="InterPro"/>
</dbReference>
<comment type="subcellular location">
    <subcellularLocation>
        <location evidence="1">Secreted</location>
    </subcellularLocation>
</comment>
<dbReference type="EMBL" id="AVPJ01000001">
    <property type="protein sequence ID" value="KGN35007.1"/>
    <property type="molecule type" value="Genomic_DNA"/>
</dbReference>
<dbReference type="STRING" id="1385520.N802_01130"/>
<dbReference type="InterPro" id="IPR051398">
    <property type="entry name" value="Polysacch_Deacetylase"/>
</dbReference>
<dbReference type="InterPro" id="IPR011330">
    <property type="entry name" value="Glyco_hydro/deAcase_b/a-brl"/>
</dbReference>
<dbReference type="Proteomes" id="UP000030002">
    <property type="component" value="Unassembled WGS sequence"/>
</dbReference>
<dbReference type="eggNOG" id="COG0726">
    <property type="taxonomic scope" value="Bacteria"/>
</dbReference>
<evidence type="ECO:0000259" key="3">
    <source>
        <dbReference type="PROSITE" id="PS51677"/>
    </source>
</evidence>
<dbReference type="AlphaFoldDB" id="A0A0A0JG33"/>
<dbReference type="SUPFAM" id="SSF88713">
    <property type="entry name" value="Glycoside hydrolase/deacetylase"/>
    <property type="match status" value="1"/>
</dbReference>
<keyword evidence="2" id="KW-0732">Signal</keyword>
<dbReference type="PANTHER" id="PTHR34216">
    <property type="match status" value="1"/>
</dbReference>
<dbReference type="Gene3D" id="3.20.20.370">
    <property type="entry name" value="Glycoside hydrolase/deacetylase"/>
    <property type="match status" value="1"/>
</dbReference>
<proteinExistence type="predicted"/>
<dbReference type="GO" id="GO:0005576">
    <property type="term" value="C:extracellular region"/>
    <property type="evidence" value="ECO:0007669"/>
    <property type="project" value="UniProtKB-SubCell"/>
</dbReference>
<dbReference type="GO" id="GO:0005975">
    <property type="term" value="P:carbohydrate metabolic process"/>
    <property type="evidence" value="ECO:0007669"/>
    <property type="project" value="InterPro"/>
</dbReference>
<dbReference type="PROSITE" id="PS51677">
    <property type="entry name" value="NODB"/>
    <property type="match status" value="1"/>
</dbReference>